<keyword evidence="1" id="KW-0472">Membrane</keyword>
<sequence length="342" mass="37976">MDSVSQLALGAAVGVAVMGRRVGVGKAALAGAAFGTLPDLDVFIDYGDPVSNMTEHRGNSHSLLYLSLLSPLFAWLLCRLPGQRVHWRAWTLTLWLVLVTHVLLDTMTVYGTQLLRPLTDYPFGVGSIFIIDPFYTLPLLLGLAVALVRRGTRGLGANRLGLWLSSLYLGWSLVAQWQVGLAVDRALAAQGVEVERRLVIPTAFNTLLWRALVITPEGYLEGFYSLLDKGAAPEFTAYERGMELYPALAGNPHVARIARFSKGFFKMSERNGQVFVTDLRMGQEPRYSFNFVVAQRHAEGLALVRPEQFSERLELSRALDWLWRRALGEPLPPPGQWASQVR</sequence>
<dbReference type="Pfam" id="PF04307">
    <property type="entry name" value="YdjM"/>
    <property type="match status" value="1"/>
</dbReference>
<keyword evidence="1" id="KW-0812">Transmembrane</keyword>
<dbReference type="EMBL" id="CP012621">
    <property type="protein sequence ID" value="ATG74552.1"/>
    <property type="molecule type" value="Genomic_DNA"/>
</dbReference>
<keyword evidence="1" id="KW-1133">Transmembrane helix</keyword>
<name>A0A291HQZ6_9GAMM</name>
<keyword evidence="2" id="KW-0378">Hydrolase</keyword>
<dbReference type="AlphaFoldDB" id="A0A291HQZ6"/>
<dbReference type="InterPro" id="IPR007404">
    <property type="entry name" value="YdjM-like"/>
</dbReference>
<evidence type="ECO:0000256" key="1">
    <source>
        <dbReference type="SAM" id="Phobius"/>
    </source>
</evidence>
<dbReference type="PANTHER" id="PTHR40031:SF1">
    <property type="entry name" value="MEMBRANE-BOUND METAL-DEPENDENT HYDROLASE"/>
    <property type="match status" value="1"/>
</dbReference>
<dbReference type="Proteomes" id="UP000217763">
    <property type="component" value="Chromosome"/>
</dbReference>
<protein>
    <submittedName>
        <fullName evidence="2">Hydrolase</fullName>
    </submittedName>
</protein>
<dbReference type="PANTHER" id="PTHR40031">
    <property type="entry name" value="HYPOTHETICAL MEMBRANE SPANNING PROTEIN"/>
    <property type="match status" value="1"/>
</dbReference>
<dbReference type="RefSeq" id="WP_096779555.1">
    <property type="nucleotide sequence ID" value="NZ_CP012621.1"/>
</dbReference>
<keyword evidence="3" id="KW-1185">Reference proteome</keyword>
<dbReference type="KEGG" id="zdf:AN401_12390"/>
<gene>
    <name evidence="2" type="ORF">AN401_12390</name>
</gene>
<feature type="transmembrane region" description="Helical" evidence="1">
    <location>
        <begin position="123"/>
        <end position="148"/>
    </location>
</feature>
<organism evidence="2 3">
    <name type="scientific">Zobellella denitrificans</name>
    <dbReference type="NCBI Taxonomy" id="347534"/>
    <lineage>
        <taxon>Bacteria</taxon>
        <taxon>Pseudomonadati</taxon>
        <taxon>Pseudomonadota</taxon>
        <taxon>Gammaproteobacteria</taxon>
        <taxon>Aeromonadales</taxon>
        <taxon>Aeromonadaceae</taxon>
        <taxon>Zobellella</taxon>
    </lineage>
</organism>
<evidence type="ECO:0000313" key="3">
    <source>
        <dbReference type="Proteomes" id="UP000217763"/>
    </source>
</evidence>
<feature type="transmembrane region" description="Helical" evidence="1">
    <location>
        <begin position="90"/>
        <end position="111"/>
    </location>
</feature>
<evidence type="ECO:0000313" key="2">
    <source>
        <dbReference type="EMBL" id="ATG74552.1"/>
    </source>
</evidence>
<dbReference type="InterPro" id="IPR053170">
    <property type="entry name" value="Transcription_regulator"/>
</dbReference>
<reference evidence="3" key="1">
    <citation type="submission" date="2015-09" db="EMBL/GenBank/DDBJ databases">
        <authorList>
            <person name="Shao Z."/>
            <person name="Wang L."/>
        </authorList>
    </citation>
    <scope>NUCLEOTIDE SEQUENCE [LARGE SCALE GENOMIC DNA]</scope>
    <source>
        <strain evidence="3">F13-1</strain>
    </source>
</reference>
<proteinExistence type="predicted"/>
<feature type="transmembrane region" description="Helical" evidence="1">
    <location>
        <begin position="160"/>
        <end position="179"/>
    </location>
</feature>
<accession>A0A291HQZ6</accession>
<dbReference type="GO" id="GO:0016787">
    <property type="term" value="F:hydrolase activity"/>
    <property type="evidence" value="ECO:0007669"/>
    <property type="project" value="UniProtKB-KW"/>
</dbReference>
<feature type="transmembrane region" description="Helical" evidence="1">
    <location>
        <begin position="59"/>
        <end position="78"/>
    </location>
</feature>